<dbReference type="Pfam" id="PF00005">
    <property type="entry name" value="ABC_tran"/>
    <property type="match status" value="1"/>
</dbReference>
<dbReference type="GO" id="GO:0005524">
    <property type="term" value="F:ATP binding"/>
    <property type="evidence" value="ECO:0007669"/>
    <property type="project" value="UniProtKB-KW"/>
</dbReference>
<sequence>MIEFKNIHKSFEDVHAVDDVSLRIEEGELFGFIGPDGAGKTTLFRMLNSLLIPDEGQINLFGLDPVKEYKKVRQIIGYMPGKFSLYYDLSIEENLQFFATVFGTTIEENYHLIEDIYKQIEPFKKRPAGKLSGGMKQKLALSCALIHKPRLLLLDEPTTGVDAVSRREFWEMLQKLKEKGITIVVSTPYMDEAGLCDRVALMQNGKIHAVAPPSEIVSQFSDPLYTIKVKNNYKSLQALRQWEFCENVYPFGETLHYLDKRNNVSADVIEAYLSSQQLTFDKVEMIQPDIEDCFIALTHNVG</sequence>
<evidence type="ECO:0000256" key="3">
    <source>
        <dbReference type="ARBA" id="ARBA00022458"/>
    </source>
</evidence>
<evidence type="ECO:0000256" key="5">
    <source>
        <dbReference type="ARBA" id="ARBA00022840"/>
    </source>
</evidence>
<organism evidence="7 8">
    <name type="scientific">Carboxylicivirga linearis</name>
    <dbReference type="NCBI Taxonomy" id="1628157"/>
    <lineage>
        <taxon>Bacteria</taxon>
        <taxon>Pseudomonadati</taxon>
        <taxon>Bacteroidota</taxon>
        <taxon>Bacteroidia</taxon>
        <taxon>Marinilabiliales</taxon>
        <taxon>Marinilabiliaceae</taxon>
        <taxon>Carboxylicivirga</taxon>
    </lineage>
</organism>
<dbReference type="InterPro" id="IPR003593">
    <property type="entry name" value="AAA+_ATPase"/>
</dbReference>
<comment type="caution">
    <text evidence="7">The sequence shown here is derived from an EMBL/GenBank/DDBJ whole genome shotgun (WGS) entry which is preliminary data.</text>
</comment>
<reference evidence="7 8" key="1">
    <citation type="journal article" date="2015" name="Int. J. Syst. Evol. Microbiol.">
        <title>Carboxylicivirga linearis sp. nov., isolated from a sea cucumber culture pond.</title>
        <authorList>
            <person name="Wang F.Q."/>
            <person name="Zhou Y.X."/>
            <person name="Lin X.Z."/>
            <person name="Chen G.J."/>
            <person name="Du Z.J."/>
        </authorList>
    </citation>
    <scope>NUCLEOTIDE SEQUENCE [LARGE SCALE GENOMIC DNA]</scope>
    <source>
        <strain evidence="7 8">FB218</strain>
    </source>
</reference>
<evidence type="ECO:0000313" key="7">
    <source>
        <dbReference type="EMBL" id="MBS2100464.1"/>
    </source>
</evidence>
<evidence type="ECO:0000256" key="2">
    <source>
        <dbReference type="ARBA" id="ARBA00022448"/>
    </source>
</evidence>
<dbReference type="RefSeq" id="WP_212218352.1">
    <property type="nucleotide sequence ID" value="NZ_JAGUCO010000023.1"/>
</dbReference>
<keyword evidence="4" id="KW-0547">Nucleotide-binding</keyword>
<dbReference type="EMBL" id="JAGUCO010000023">
    <property type="protein sequence ID" value="MBS2100464.1"/>
    <property type="molecule type" value="Genomic_DNA"/>
</dbReference>
<evidence type="ECO:0000256" key="1">
    <source>
        <dbReference type="ARBA" id="ARBA00005417"/>
    </source>
</evidence>
<dbReference type="InterPro" id="IPR017871">
    <property type="entry name" value="ABC_transporter-like_CS"/>
</dbReference>
<name>A0ABS5K191_9BACT</name>
<keyword evidence="5 7" id="KW-0067">ATP-binding</keyword>
<dbReference type="InterPro" id="IPR003439">
    <property type="entry name" value="ABC_transporter-like_ATP-bd"/>
</dbReference>
<protein>
    <submittedName>
        <fullName evidence="7">ABC transporter ATP-binding protein</fullName>
    </submittedName>
</protein>
<dbReference type="Proteomes" id="UP000708576">
    <property type="component" value="Unassembled WGS sequence"/>
</dbReference>
<feature type="domain" description="ABC transporter" evidence="6">
    <location>
        <begin position="2"/>
        <end position="229"/>
    </location>
</feature>
<dbReference type="Gene3D" id="3.40.50.300">
    <property type="entry name" value="P-loop containing nucleotide triphosphate hydrolases"/>
    <property type="match status" value="1"/>
</dbReference>
<comment type="similarity">
    <text evidence="1">Belongs to the ABC transporter superfamily.</text>
</comment>
<keyword evidence="8" id="KW-1185">Reference proteome</keyword>
<gene>
    <name evidence="7" type="ORF">KEM10_19415</name>
</gene>
<dbReference type="PANTHER" id="PTHR42711:SF5">
    <property type="entry name" value="ABC TRANSPORTER ATP-BINDING PROTEIN NATA"/>
    <property type="match status" value="1"/>
</dbReference>
<dbReference type="SMART" id="SM00382">
    <property type="entry name" value="AAA"/>
    <property type="match status" value="1"/>
</dbReference>
<keyword evidence="2" id="KW-0813">Transport</keyword>
<accession>A0ABS5K191</accession>
<dbReference type="PROSITE" id="PS00211">
    <property type="entry name" value="ABC_TRANSPORTER_1"/>
    <property type="match status" value="1"/>
</dbReference>
<keyword evidence="3" id="KW-0536">Nodulation</keyword>
<dbReference type="PANTHER" id="PTHR42711">
    <property type="entry name" value="ABC TRANSPORTER ATP-BINDING PROTEIN"/>
    <property type="match status" value="1"/>
</dbReference>
<dbReference type="InterPro" id="IPR027417">
    <property type="entry name" value="P-loop_NTPase"/>
</dbReference>
<evidence type="ECO:0000259" key="6">
    <source>
        <dbReference type="PROSITE" id="PS50893"/>
    </source>
</evidence>
<dbReference type="CDD" id="cd03230">
    <property type="entry name" value="ABC_DR_subfamily_A"/>
    <property type="match status" value="1"/>
</dbReference>
<dbReference type="InterPro" id="IPR050763">
    <property type="entry name" value="ABC_transporter_ATP-binding"/>
</dbReference>
<proteinExistence type="inferred from homology"/>
<dbReference type="PROSITE" id="PS50893">
    <property type="entry name" value="ABC_TRANSPORTER_2"/>
    <property type="match status" value="1"/>
</dbReference>
<dbReference type="SUPFAM" id="SSF52540">
    <property type="entry name" value="P-loop containing nucleoside triphosphate hydrolases"/>
    <property type="match status" value="1"/>
</dbReference>
<evidence type="ECO:0000256" key="4">
    <source>
        <dbReference type="ARBA" id="ARBA00022741"/>
    </source>
</evidence>
<evidence type="ECO:0000313" key="8">
    <source>
        <dbReference type="Proteomes" id="UP000708576"/>
    </source>
</evidence>